<evidence type="ECO:0000313" key="7">
    <source>
        <dbReference type="Proteomes" id="UP000095283"/>
    </source>
</evidence>
<reference evidence="8" key="1">
    <citation type="submission" date="2016-11" db="UniProtKB">
        <authorList>
            <consortium name="WormBaseParasite"/>
        </authorList>
    </citation>
    <scope>IDENTIFICATION</scope>
</reference>
<organism evidence="7 8">
    <name type="scientific">Heterorhabditis bacteriophora</name>
    <name type="common">Entomopathogenic nematode worm</name>
    <dbReference type="NCBI Taxonomy" id="37862"/>
    <lineage>
        <taxon>Eukaryota</taxon>
        <taxon>Metazoa</taxon>
        <taxon>Ecdysozoa</taxon>
        <taxon>Nematoda</taxon>
        <taxon>Chromadorea</taxon>
        <taxon>Rhabditida</taxon>
        <taxon>Rhabditina</taxon>
        <taxon>Rhabditomorpha</taxon>
        <taxon>Strongyloidea</taxon>
        <taxon>Heterorhabditidae</taxon>
        <taxon>Heterorhabditis</taxon>
    </lineage>
</organism>
<sequence length="167" mass="19101">MLIREMRKSGDAPVDSMGCHKLADPLAPPKTHRFQVLLALMLSSQTKDEITAGAMMRLRSHGCSVDSLLNISTSDLEEILHPVGFYKVSLLTISNIIFAFLSLYRRRPFTSKRLQHYLKKSTTEMYRILWKVRLDENEHSRKDTFKAPTNVARKDNGIDHAAEKICK</sequence>
<dbReference type="GO" id="GO:0005634">
    <property type="term" value="C:nucleus"/>
    <property type="evidence" value="ECO:0007669"/>
    <property type="project" value="TreeGrafter"/>
</dbReference>
<dbReference type="GO" id="GO:0000703">
    <property type="term" value="F:oxidized pyrimidine nucleobase lesion DNA N-glycosylase activity"/>
    <property type="evidence" value="ECO:0007669"/>
    <property type="project" value="TreeGrafter"/>
</dbReference>
<dbReference type="SUPFAM" id="SSF48150">
    <property type="entry name" value="DNA-glycosylase"/>
    <property type="match status" value="1"/>
</dbReference>
<evidence type="ECO:0000313" key="8">
    <source>
        <dbReference type="WBParaSite" id="Hba_20513"/>
    </source>
</evidence>
<evidence type="ECO:0000256" key="2">
    <source>
        <dbReference type="ARBA" id="ARBA00022801"/>
    </source>
</evidence>
<evidence type="ECO:0000256" key="3">
    <source>
        <dbReference type="ARBA" id="ARBA00023204"/>
    </source>
</evidence>
<dbReference type="GO" id="GO:0003906">
    <property type="term" value="F:DNA-(apurinic or apyrimidinic site) endonuclease activity"/>
    <property type="evidence" value="ECO:0007669"/>
    <property type="project" value="TreeGrafter"/>
</dbReference>
<keyword evidence="2" id="KW-0378">Hydrolase</keyword>
<evidence type="ECO:0000256" key="4">
    <source>
        <dbReference type="ARBA" id="ARBA00023295"/>
    </source>
</evidence>
<keyword evidence="5" id="KW-1133">Transmembrane helix</keyword>
<keyword evidence="3" id="KW-0234">DNA repair</keyword>
<keyword evidence="7" id="KW-1185">Reference proteome</keyword>
<dbReference type="PANTHER" id="PTHR43286:SF1">
    <property type="entry name" value="ENDONUCLEASE III-LIKE PROTEIN 1"/>
    <property type="match status" value="1"/>
</dbReference>
<keyword evidence="4" id="KW-0326">Glycosidase</keyword>
<keyword evidence="1" id="KW-0227">DNA damage</keyword>
<keyword evidence="5" id="KW-0472">Membrane</keyword>
<feature type="transmembrane region" description="Helical" evidence="5">
    <location>
        <begin position="84"/>
        <end position="104"/>
    </location>
</feature>
<evidence type="ECO:0000259" key="6">
    <source>
        <dbReference type="Pfam" id="PF00730"/>
    </source>
</evidence>
<dbReference type="Pfam" id="PF00730">
    <property type="entry name" value="HhH-GPD"/>
    <property type="match status" value="1"/>
</dbReference>
<keyword evidence="5" id="KW-0812">Transmembrane</keyword>
<dbReference type="InterPro" id="IPR011257">
    <property type="entry name" value="DNA_glycosylase"/>
</dbReference>
<dbReference type="InterPro" id="IPR003265">
    <property type="entry name" value="HhH-GPD_domain"/>
</dbReference>
<dbReference type="PANTHER" id="PTHR43286">
    <property type="entry name" value="ENDONUCLEASE III-LIKE PROTEIN 1"/>
    <property type="match status" value="1"/>
</dbReference>
<accession>A0A1I7XRR9</accession>
<protein>
    <submittedName>
        <fullName evidence="8">ENDO3c domain-containing protein</fullName>
    </submittedName>
</protein>
<evidence type="ECO:0000256" key="1">
    <source>
        <dbReference type="ARBA" id="ARBA00022763"/>
    </source>
</evidence>
<dbReference type="WBParaSite" id="Hba_20513">
    <property type="protein sequence ID" value="Hba_20513"/>
    <property type="gene ID" value="Hba_20513"/>
</dbReference>
<name>A0A1I7XRR9_HETBA</name>
<evidence type="ECO:0000256" key="5">
    <source>
        <dbReference type="SAM" id="Phobius"/>
    </source>
</evidence>
<dbReference type="Proteomes" id="UP000095283">
    <property type="component" value="Unplaced"/>
</dbReference>
<dbReference type="AlphaFoldDB" id="A0A1I7XRR9"/>
<dbReference type="GO" id="GO:0006285">
    <property type="term" value="P:base-excision repair, AP site formation"/>
    <property type="evidence" value="ECO:0007669"/>
    <property type="project" value="TreeGrafter"/>
</dbReference>
<proteinExistence type="predicted"/>
<dbReference type="GO" id="GO:0006289">
    <property type="term" value="P:nucleotide-excision repair"/>
    <property type="evidence" value="ECO:0007669"/>
    <property type="project" value="TreeGrafter"/>
</dbReference>
<dbReference type="Gene3D" id="1.10.340.30">
    <property type="entry name" value="Hypothetical protein, domain 2"/>
    <property type="match status" value="1"/>
</dbReference>
<feature type="domain" description="HhH-GPD" evidence="6">
    <location>
        <begin position="39"/>
        <end position="91"/>
    </location>
</feature>